<proteinExistence type="predicted"/>
<dbReference type="Proteomes" id="UP000005237">
    <property type="component" value="Unassembled WGS sequence"/>
</dbReference>
<reference evidence="2" key="1">
    <citation type="submission" date="2010-08" db="EMBL/GenBank/DDBJ databases">
        <authorList>
            <consortium name="Caenorhabditis japonica Sequencing Consortium"/>
            <person name="Wilson R.K."/>
        </authorList>
    </citation>
    <scope>NUCLEOTIDE SEQUENCE [LARGE SCALE GENOMIC DNA]</scope>
    <source>
        <strain evidence="2">DF5081</strain>
    </source>
</reference>
<reference evidence="1" key="2">
    <citation type="submission" date="2022-06" db="UniProtKB">
        <authorList>
            <consortium name="EnsemblMetazoa"/>
        </authorList>
    </citation>
    <scope>IDENTIFICATION</scope>
    <source>
        <strain evidence="1">DF5081</strain>
    </source>
</reference>
<evidence type="ECO:0000313" key="1">
    <source>
        <dbReference type="EnsemblMetazoa" id="CJA37527.1"/>
    </source>
</evidence>
<organism evidence="1 2">
    <name type="scientific">Caenorhabditis japonica</name>
    <dbReference type="NCBI Taxonomy" id="281687"/>
    <lineage>
        <taxon>Eukaryota</taxon>
        <taxon>Metazoa</taxon>
        <taxon>Ecdysozoa</taxon>
        <taxon>Nematoda</taxon>
        <taxon>Chromadorea</taxon>
        <taxon>Rhabditida</taxon>
        <taxon>Rhabditina</taxon>
        <taxon>Rhabditomorpha</taxon>
        <taxon>Rhabditoidea</taxon>
        <taxon>Rhabditidae</taxon>
        <taxon>Peloderinae</taxon>
        <taxon>Caenorhabditis</taxon>
    </lineage>
</organism>
<sequence>MQNYPGNVRFVVLCLKTSVKQID</sequence>
<dbReference type="AlphaFoldDB" id="A0A8R1IM43"/>
<name>A0A8R1IM43_CAEJA</name>
<evidence type="ECO:0000313" key="2">
    <source>
        <dbReference type="Proteomes" id="UP000005237"/>
    </source>
</evidence>
<dbReference type="EnsemblMetazoa" id="CJA37527.1">
    <property type="protein sequence ID" value="CJA37527.1"/>
    <property type="gene ID" value="WBGene00213374"/>
</dbReference>
<keyword evidence="2" id="KW-1185">Reference proteome</keyword>
<accession>A0A8R1IM43</accession>
<protein>
    <submittedName>
        <fullName evidence="1">Uncharacterized protein</fullName>
    </submittedName>
</protein>